<dbReference type="PROSITE" id="PS00770">
    <property type="entry name" value="AA_TRANSFER_CLASS_4"/>
    <property type="match status" value="1"/>
</dbReference>
<feature type="modified residue" description="N6-(pyridoxal phosphate)lysine" evidence="6">
    <location>
        <position position="180"/>
    </location>
</feature>
<evidence type="ECO:0000256" key="2">
    <source>
        <dbReference type="ARBA" id="ARBA00009320"/>
    </source>
</evidence>
<dbReference type="OrthoDB" id="409992at2759"/>
<keyword evidence="4 9" id="KW-0808">Transferase</keyword>
<dbReference type="InterPro" id="IPR043132">
    <property type="entry name" value="BCAT-like_C"/>
</dbReference>
<evidence type="ECO:0000256" key="1">
    <source>
        <dbReference type="ARBA" id="ARBA00001933"/>
    </source>
</evidence>
<evidence type="ECO:0000256" key="9">
    <source>
        <dbReference type="RuleBase" id="RU004517"/>
    </source>
</evidence>
<dbReference type="Gene3D" id="3.30.470.10">
    <property type="match status" value="1"/>
</dbReference>
<proteinExistence type="inferred from homology"/>
<dbReference type="PANTHER" id="PTHR42825:SF32">
    <property type="entry name" value="BRANCHED-CHAIN-AMINO-ACID AMINOTRANSFERASE"/>
    <property type="match status" value="1"/>
</dbReference>
<dbReference type="AlphaFoldDB" id="A0A834XH01"/>
<accession>A0A834XH01</accession>
<comment type="catalytic activity">
    <reaction evidence="9">
        <text>L-isoleucine + 2-oxoglutarate = (S)-3-methyl-2-oxopentanoate + L-glutamate</text>
        <dbReference type="Rhea" id="RHEA:24801"/>
        <dbReference type="ChEBI" id="CHEBI:16810"/>
        <dbReference type="ChEBI" id="CHEBI:29985"/>
        <dbReference type="ChEBI" id="CHEBI:35146"/>
        <dbReference type="ChEBI" id="CHEBI:58045"/>
        <dbReference type="EC" id="2.6.1.42"/>
    </reaction>
</comment>
<dbReference type="InterPro" id="IPR001544">
    <property type="entry name" value="Aminotrans_IV"/>
</dbReference>
<dbReference type="SUPFAM" id="SSF56752">
    <property type="entry name" value="D-aminoacid aminotransferase-like PLP-dependent enzymes"/>
    <property type="match status" value="1"/>
</dbReference>
<evidence type="ECO:0000256" key="4">
    <source>
        <dbReference type="ARBA" id="ARBA00022679"/>
    </source>
</evidence>
<evidence type="ECO:0000313" key="11">
    <source>
        <dbReference type="Proteomes" id="UP000634136"/>
    </source>
</evidence>
<keyword evidence="11" id="KW-1185">Reference proteome</keyword>
<comment type="caution">
    <text evidence="10">The sequence shown here is derived from an EMBL/GenBank/DDBJ whole genome shotgun (WGS) entry which is preliminary data.</text>
</comment>
<evidence type="ECO:0000256" key="3">
    <source>
        <dbReference type="ARBA" id="ARBA00022576"/>
    </source>
</evidence>
<dbReference type="InterPro" id="IPR036038">
    <property type="entry name" value="Aminotransferase-like"/>
</dbReference>
<dbReference type="GO" id="GO:0008652">
    <property type="term" value="P:amino acid biosynthetic process"/>
    <property type="evidence" value="ECO:0007669"/>
    <property type="project" value="UniProtKB-KW"/>
</dbReference>
<evidence type="ECO:0000256" key="6">
    <source>
        <dbReference type="PIRSR" id="PIRSR006468-1"/>
    </source>
</evidence>
<protein>
    <recommendedName>
        <fullName evidence="9">Branched-chain-amino-acid aminotransferase</fullName>
        <ecNumber evidence="9">2.6.1.42</ecNumber>
    </recommendedName>
</protein>
<dbReference type="NCBIfam" id="TIGR01123">
    <property type="entry name" value="ilvE_II"/>
    <property type="match status" value="1"/>
</dbReference>
<comment type="catalytic activity">
    <reaction evidence="9">
        <text>L-valine + 2-oxoglutarate = 3-methyl-2-oxobutanoate + L-glutamate</text>
        <dbReference type="Rhea" id="RHEA:24813"/>
        <dbReference type="ChEBI" id="CHEBI:11851"/>
        <dbReference type="ChEBI" id="CHEBI:16810"/>
        <dbReference type="ChEBI" id="CHEBI:29985"/>
        <dbReference type="ChEBI" id="CHEBI:57762"/>
        <dbReference type="EC" id="2.6.1.42"/>
    </reaction>
</comment>
<dbReference type="PANTHER" id="PTHR42825">
    <property type="entry name" value="AMINO ACID AMINOTRANSFERASE"/>
    <property type="match status" value="1"/>
</dbReference>
<dbReference type="InterPro" id="IPR005786">
    <property type="entry name" value="B_amino_transII"/>
</dbReference>
<evidence type="ECO:0000256" key="7">
    <source>
        <dbReference type="RuleBase" id="RU004106"/>
    </source>
</evidence>
<dbReference type="FunFam" id="3.20.10.10:FF:000003">
    <property type="entry name" value="Branched-chain-amino-acid aminotransferase"/>
    <property type="match status" value="1"/>
</dbReference>
<dbReference type="InterPro" id="IPR018300">
    <property type="entry name" value="Aminotrans_IV_CS"/>
</dbReference>
<name>A0A834XH01_9FABA</name>
<keyword evidence="9" id="KW-0100">Branched-chain amino acid biosynthesis</keyword>
<dbReference type="InterPro" id="IPR033939">
    <property type="entry name" value="BCAT_family"/>
</dbReference>
<dbReference type="EC" id="2.6.1.42" evidence="9"/>
<dbReference type="Pfam" id="PF01063">
    <property type="entry name" value="Aminotran_4"/>
    <property type="match status" value="1"/>
</dbReference>
<dbReference type="EMBL" id="JAAIUW010000002">
    <property type="protein sequence ID" value="KAF7843073.1"/>
    <property type="molecule type" value="Genomic_DNA"/>
</dbReference>
<organism evidence="10 11">
    <name type="scientific">Senna tora</name>
    <dbReference type="NCBI Taxonomy" id="362788"/>
    <lineage>
        <taxon>Eukaryota</taxon>
        <taxon>Viridiplantae</taxon>
        <taxon>Streptophyta</taxon>
        <taxon>Embryophyta</taxon>
        <taxon>Tracheophyta</taxon>
        <taxon>Spermatophyta</taxon>
        <taxon>Magnoliopsida</taxon>
        <taxon>eudicotyledons</taxon>
        <taxon>Gunneridae</taxon>
        <taxon>Pentapetalae</taxon>
        <taxon>rosids</taxon>
        <taxon>fabids</taxon>
        <taxon>Fabales</taxon>
        <taxon>Fabaceae</taxon>
        <taxon>Caesalpinioideae</taxon>
        <taxon>Cassia clade</taxon>
        <taxon>Senna</taxon>
    </lineage>
</organism>
<comment type="cofactor">
    <cofactor evidence="1 8">
        <name>pyridoxal 5'-phosphate</name>
        <dbReference type="ChEBI" id="CHEBI:597326"/>
    </cofactor>
</comment>
<evidence type="ECO:0000256" key="5">
    <source>
        <dbReference type="ARBA" id="ARBA00022898"/>
    </source>
</evidence>
<dbReference type="NCBIfam" id="NF009897">
    <property type="entry name" value="PRK13357.1"/>
    <property type="match status" value="1"/>
</dbReference>
<dbReference type="GO" id="GO:0004084">
    <property type="term" value="F:branched-chain-amino-acid transaminase activity"/>
    <property type="evidence" value="ECO:0007669"/>
    <property type="project" value="UniProtKB-EC"/>
</dbReference>
<dbReference type="Proteomes" id="UP000634136">
    <property type="component" value="Unassembled WGS sequence"/>
</dbReference>
<dbReference type="GO" id="GO:0009082">
    <property type="term" value="P:branched-chain amino acid biosynthetic process"/>
    <property type="evidence" value="ECO:0007669"/>
    <property type="project" value="UniProtKB-KW"/>
</dbReference>
<keyword evidence="3 9" id="KW-0032">Aminotransferase</keyword>
<evidence type="ECO:0000313" key="10">
    <source>
        <dbReference type="EMBL" id="KAF7843073.1"/>
    </source>
</evidence>
<dbReference type="PIRSF" id="PIRSF006468">
    <property type="entry name" value="BCAT1"/>
    <property type="match status" value="1"/>
</dbReference>
<gene>
    <name evidence="10" type="ORF">G2W53_005371</name>
</gene>
<dbReference type="CDD" id="cd01557">
    <property type="entry name" value="BCAT_beta_family"/>
    <property type="match status" value="1"/>
</dbReference>
<comment type="catalytic activity">
    <reaction evidence="9">
        <text>L-leucine + 2-oxoglutarate = 4-methyl-2-oxopentanoate + L-glutamate</text>
        <dbReference type="Rhea" id="RHEA:18321"/>
        <dbReference type="ChEBI" id="CHEBI:16810"/>
        <dbReference type="ChEBI" id="CHEBI:17865"/>
        <dbReference type="ChEBI" id="CHEBI:29985"/>
        <dbReference type="ChEBI" id="CHEBI:57427"/>
        <dbReference type="EC" id="2.6.1.42"/>
    </reaction>
</comment>
<keyword evidence="5 8" id="KW-0663">Pyridoxal phosphate</keyword>
<reference evidence="10" key="1">
    <citation type="submission" date="2020-09" db="EMBL/GenBank/DDBJ databases">
        <title>Genome-Enabled Discovery of Anthraquinone Biosynthesis in Senna tora.</title>
        <authorList>
            <person name="Kang S.-H."/>
            <person name="Pandey R.P."/>
            <person name="Lee C.-M."/>
            <person name="Sim J.-S."/>
            <person name="Jeong J.-T."/>
            <person name="Choi B.-S."/>
            <person name="Jung M."/>
            <person name="Ginzburg D."/>
            <person name="Zhao K."/>
            <person name="Won S.Y."/>
            <person name="Oh T.-J."/>
            <person name="Yu Y."/>
            <person name="Kim N.-H."/>
            <person name="Lee O.R."/>
            <person name="Lee T.-H."/>
            <person name="Bashyal P."/>
            <person name="Kim T.-S."/>
            <person name="Lee W.-H."/>
            <person name="Kawkins C."/>
            <person name="Kim C.-K."/>
            <person name="Kim J.S."/>
            <person name="Ahn B.O."/>
            <person name="Rhee S.Y."/>
            <person name="Sohng J.K."/>
        </authorList>
    </citation>
    <scope>NUCLEOTIDE SEQUENCE</scope>
    <source>
        <tissue evidence="10">Leaf</tissue>
    </source>
</reference>
<sequence>MDWEKIGYDVISTDEMYIMKSCEDGRFCEGCLIPYGPILVNPNSAVLNYGQGLFEGMKAYRRKDGGIQIFRPQENALRMQMGAERLLLCAPSLQQYVDAIKQVVAANKRWVPPYGKGSLYLRPLLFGSGGVMGLAPAPQTTFLVYTNPIGNKYKGHSGDLNLFIEPNFARAYPGGTGGIKNISNYSPVFQVAKEAKAKGFSDVLFLDAVEHKYIEEVSSCNAFILKGNVISTPPASGTILPGITRKSIIQVARDLGYQVEERRVSVEEALNADEVFCTGTAVGVSPVHSITYQNKKADFKTGEQTVAKKLFDMIRGIQVGDLEDKYSWTLKLD</sequence>
<dbReference type="InterPro" id="IPR043131">
    <property type="entry name" value="BCAT-like_N"/>
</dbReference>
<keyword evidence="9" id="KW-0028">Amino-acid biosynthesis</keyword>
<comment type="similarity">
    <text evidence="2 7">Belongs to the class-IV pyridoxal-phosphate-dependent aminotransferase family.</text>
</comment>
<evidence type="ECO:0000256" key="8">
    <source>
        <dbReference type="RuleBase" id="RU004516"/>
    </source>
</evidence>
<dbReference type="Gene3D" id="3.20.10.10">
    <property type="entry name" value="D-amino Acid Aminotransferase, subunit A, domain 2"/>
    <property type="match status" value="1"/>
</dbReference>